<dbReference type="InterPro" id="IPR038469">
    <property type="entry name" value="tRNAHis_GuaTrfase_Thg1_sf"/>
</dbReference>
<dbReference type="EMBL" id="CP095061">
    <property type="protein sequence ID" value="UOQ68389.1"/>
    <property type="molecule type" value="Genomic_DNA"/>
</dbReference>
<protein>
    <recommendedName>
        <fullName evidence="1">Thg1 C-terminal domain-containing protein</fullName>
    </recommendedName>
</protein>
<organism evidence="2 3">
    <name type="scientific">Hymenobacter volaticus</name>
    <dbReference type="NCBI Taxonomy" id="2932254"/>
    <lineage>
        <taxon>Bacteria</taxon>
        <taxon>Pseudomonadati</taxon>
        <taxon>Bacteroidota</taxon>
        <taxon>Cytophagia</taxon>
        <taxon>Cytophagales</taxon>
        <taxon>Hymenobacteraceae</taxon>
        <taxon>Hymenobacter</taxon>
    </lineage>
</organism>
<feature type="domain" description="Thg1 C-terminal" evidence="1">
    <location>
        <begin position="20"/>
        <end position="83"/>
    </location>
</feature>
<keyword evidence="3" id="KW-1185">Reference proteome</keyword>
<dbReference type="Pfam" id="PF14413">
    <property type="entry name" value="Thg1C"/>
    <property type="match status" value="1"/>
</dbReference>
<reference evidence="2" key="1">
    <citation type="submission" date="2022-04" db="EMBL/GenBank/DDBJ databases">
        <title>Hymenobacter sp. isolated from the air.</title>
        <authorList>
            <person name="Won M."/>
            <person name="Lee C.-M."/>
            <person name="Woen H.-Y."/>
            <person name="Kwon S.-W."/>
        </authorList>
    </citation>
    <scope>NUCLEOTIDE SEQUENCE</scope>
    <source>
        <strain evidence="2">5420S-77</strain>
    </source>
</reference>
<evidence type="ECO:0000313" key="2">
    <source>
        <dbReference type="EMBL" id="UOQ68389.1"/>
    </source>
</evidence>
<dbReference type="RefSeq" id="WP_245125473.1">
    <property type="nucleotide sequence ID" value="NZ_CP095061.1"/>
</dbReference>
<accession>A0ABY4GCV1</accession>
<dbReference type="Proteomes" id="UP000830401">
    <property type="component" value="Chromosome"/>
</dbReference>
<evidence type="ECO:0000259" key="1">
    <source>
        <dbReference type="Pfam" id="PF14413"/>
    </source>
</evidence>
<evidence type="ECO:0000313" key="3">
    <source>
        <dbReference type="Proteomes" id="UP000830401"/>
    </source>
</evidence>
<proteinExistence type="predicted"/>
<dbReference type="Gene3D" id="3.30.70.3000">
    <property type="match status" value="1"/>
</dbReference>
<sequence>MKFNEIDARLRVFETAHDHWLLRKQGRTVGEATSQVKGSSTTAKHDLLFGAGINYNILPAWQKRGVGFYWEDYVKSGLNPVSQQPIETSRRRLATNMELPLSEAYAQWVGTLLSAVE</sequence>
<dbReference type="InterPro" id="IPR025845">
    <property type="entry name" value="Thg1_C_dom"/>
</dbReference>
<gene>
    <name evidence="2" type="ORF">MUN86_11380</name>
</gene>
<name>A0ABY4GCV1_9BACT</name>